<reference evidence="3" key="1">
    <citation type="submission" date="2016-06" db="EMBL/GenBank/DDBJ databases">
        <authorList>
            <person name="Zhan P."/>
        </authorList>
    </citation>
    <scope>NUCLEOTIDE SEQUENCE [LARGE SCALE GENOMIC DNA]</scope>
    <source>
        <strain evidence="3">T28</strain>
    </source>
</reference>
<protein>
    <recommendedName>
        <fullName evidence="4">Outer membrane protein beta-barrel domain-containing protein</fullName>
    </recommendedName>
</protein>
<feature type="signal peptide" evidence="1">
    <location>
        <begin position="1"/>
        <end position="27"/>
    </location>
</feature>
<comment type="caution">
    <text evidence="2">The sequence shown here is derived from an EMBL/GenBank/DDBJ whole genome shotgun (WGS) entry which is preliminary data.</text>
</comment>
<dbReference type="OrthoDB" id="9775382at2"/>
<dbReference type="AlphaFoldDB" id="A0A1B7Z183"/>
<dbReference type="InterPro" id="IPR046495">
    <property type="entry name" value="DUF6588"/>
</dbReference>
<keyword evidence="1" id="KW-0732">Signal</keyword>
<dbReference type="RefSeq" id="WP_068485936.1">
    <property type="nucleotide sequence ID" value="NZ_CP018760.1"/>
</dbReference>
<dbReference type="KEGG" id="mart:BTR34_12525"/>
<keyword evidence="3" id="KW-1185">Reference proteome</keyword>
<name>A0A1B7Z183_9FLAO</name>
<sequence length="338" mass="36456">MKNFLTTLFLGASLLVTAQADFNNVLAAGVEDAEKFTASYMEPLSESVIYNISTGWYNTADAKPLGGFEISIIGNITGFKNKDDKKTFILDPNEYENLDFVQNPGVAREVSTALGDISGTEVYVEGEVLGVTVRETFELPSGLAGEDLNFVPTGYVQASVGLIKGTELKARFLPKIQYEDASIGLIGFGIQHDFTKLLPADKILPVAISAVIGYTNINGDYDLTNAKLIDGEDQRIEAEVTSWAFGAVVSTKLPIINFYGGVNYITGKSVTDVLGTYRVTSGPFASDTYVDPFSITKKVNGVTGTLGAKLKLGFFRLNAEYNLGEFNTATVGVNFGFR</sequence>
<evidence type="ECO:0000313" key="3">
    <source>
        <dbReference type="Proteomes" id="UP000092164"/>
    </source>
</evidence>
<dbReference type="STRING" id="1836467.BTR34_12525"/>
<feature type="chain" id="PRO_5008602151" description="Outer membrane protein beta-barrel domain-containing protein" evidence="1">
    <location>
        <begin position="28"/>
        <end position="338"/>
    </location>
</feature>
<evidence type="ECO:0000313" key="2">
    <source>
        <dbReference type="EMBL" id="OBR36448.1"/>
    </source>
</evidence>
<gene>
    <name evidence="2" type="ORF">A9200_08420</name>
</gene>
<organism evidence="2 3">
    <name type="scientific">Maribacter hydrothermalis</name>
    <dbReference type="NCBI Taxonomy" id="1836467"/>
    <lineage>
        <taxon>Bacteria</taxon>
        <taxon>Pseudomonadati</taxon>
        <taxon>Bacteroidota</taxon>
        <taxon>Flavobacteriia</taxon>
        <taxon>Flavobacteriales</taxon>
        <taxon>Flavobacteriaceae</taxon>
        <taxon>Maribacter</taxon>
    </lineage>
</organism>
<dbReference type="Pfam" id="PF20230">
    <property type="entry name" value="DUF6588"/>
    <property type="match status" value="1"/>
</dbReference>
<evidence type="ECO:0000256" key="1">
    <source>
        <dbReference type="SAM" id="SignalP"/>
    </source>
</evidence>
<dbReference type="Proteomes" id="UP000092164">
    <property type="component" value="Unassembled WGS sequence"/>
</dbReference>
<accession>A0A1B7Z183</accession>
<evidence type="ECO:0008006" key="4">
    <source>
        <dbReference type="Google" id="ProtNLM"/>
    </source>
</evidence>
<proteinExistence type="predicted"/>
<dbReference type="EMBL" id="LZFP01000045">
    <property type="protein sequence ID" value="OBR36448.1"/>
    <property type="molecule type" value="Genomic_DNA"/>
</dbReference>